<dbReference type="AlphaFoldDB" id="A0A0K2SV71"/>
<sequence>DPCSLERQLSGLLGPQHVAALPFRHEPLGSRRVWRRGCVQLLTGVSSPERVDQAQVRLHSHGLRTRILNKSWAEHYFQNIFLNQGTHKTSHKYV</sequence>
<dbReference type="EMBL" id="HACA01000163">
    <property type="protein sequence ID" value="CDW17524.1"/>
    <property type="molecule type" value="Transcribed_RNA"/>
</dbReference>
<evidence type="ECO:0000313" key="1">
    <source>
        <dbReference type="EMBL" id="CDW17524.1"/>
    </source>
</evidence>
<organism evidence="1">
    <name type="scientific">Lepeophtheirus salmonis</name>
    <name type="common">Salmon louse</name>
    <name type="synonym">Caligus salmonis</name>
    <dbReference type="NCBI Taxonomy" id="72036"/>
    <lineage>
        <taxon>Eukaryota</taxon>
        <taxon>Metazoa</taxon>
        <taxon>Ecdysozoa</taxon>
        <taxon>Arthropoda</taxon>
        <taxon>Crustacea</taxon>
        <taxon>Multicrustacea</taxon>
        <taxon>Hexanauplia</taxon>
        <taxon>Copepoda</taxon>
        <taxon>Siphonostomatoida</taxon>
        <taxon>Caligidae</taxon>
        <taxon>Lepeophtheirus</taxon>
    </lineage>
</organism>
<protein>
    <submittedName>
        <fullName evidence="1">Uncharacterized protein</fullName>
    </submittedName>
</protein>
<name>A0A0K2SV71_LEPSM</name>
<reference evidence="1" key="1">
    <citation type="submission" date="2014-05" db="EMBL/GenBank/DDBJ databases">
        <authorList>
            <person name="Chronopoulou M."/>
        </authorList>
    </citation>
    <scope>NUCLEOTIDE SEQUENCE</scope>
    <source>
        <tissue evidence="1">Whole organism</tissue>
    </source>
</reference>
<accession>A0A0K2SV71</accession>
<feature type="non-terminal residue" evidence="1">
    <location>
        <position position="1"/>
    </location>
</feature>
<proteinExistence type="predicted"/>